<dbReference type="InterPro" id="IPR029045">
    <property type="entry name" value="ClpP/crotonase-like_dom_sf"/>
</dbReference>
<dbReference type="InterPro" id="IPR001753">
    <property type="entry name" value="Enoyl-CoA_hydra/iso"/>
</dbReference>
<evidence type="ECO:0000313" key="7">
    <source>
        <dbReference type="EMBL" id="SMX32125.1"/>
    </source>
</evidence>
<dbReference type="Proteomes" id="UP000203464">
    <property type="component" value="Unassembled WGS sequence"/>
</dbReference>
<dbReference type="Gene3D" id="3.90.226.10">
    <property type="entry name" value="2-enoyl-CoA Hydratase, Chain A, domain 1"/>
    <property type="match status" value="1"/>
</dbReference>
<name>A0A238JNQ5_9RHOB</name>
<comment type="pathway">
    <text evidence="1">Lipid metabolism; fatty acid beta-oxidation.</text>
</comment>
<dbReference type="UniPathway" id="UPA00659"/>
<keyword evidence="7" id="KW-0456">Lyase</keyword>
<comment type="similarity">
    <text evidence="2 6">Belongs to the enoyl-CoA hydratase/isomerase family.</text>
</comment>
<dbReference type="InterPro" id="IPR045002">
    <property type="entry name" value="Ech1-like"/>
</dbReference>
<dbReference type="RefSeq" id="WP_179214758.1">
    <property type="nucleotide sequence ID" value="NZ_FXYD01000001.1"/>
</dbReference>
<dbReference type="EC" id="4.2.1.-" evidence="7"/>
<keyword evidence="8" id="KW-1185">Reference proteome</keyword>
<dbReference type="PANTHER" id="PTHR43149">
    <property type="entry name" value="ENOYL-COA HYDRATASE"/>
    <property type="match status" value="1"/>
</dbReference>
<dbReference type="Gene3D" id="1.10.12.10">
    <property type="entry name" value="Lyase 2-enoyl-coa Hydratase, Chain A, domain 2"/>
    <property type="match status" value="1"/>
</dbReference>
<proteinExistence type="inferred from homology"/>
<dbReference type="EMBL" id="FXYD01000001">
    <property type="protein sequence ID" value="SMX32125.1"/>
    <property type="molecule type" value="Genomic_DNA"/>
</dbReference>
<dbReference type="InterPro" id="IPR014748">
    <property type="entry name" value="Enoyl-CoA_hydra_C"/>
</dbReference>
<dbReference type="CDD" id="cd06558">
    <property type="entry name" value="crotonase-like"/>
    <property type="match status" value="1"/>
</dbReference>
<keyword evidence="4" id="KW-0443">Lipid metabolism</keyword>
<dbReference type="PROSITE" id="PS00166">
    <property type="entry name" value="ENOYL_COA_HYDRATASE"/>
    <property type="match status" value="1"/>
</dbReference>
<keyword evidence="5" id="KW-0413">Isomerase</keyword>
<evidence type="ECO:0000256" key="1">
    <source>
        <dbReference type="ARBA" id="ARBA00005005"/>
    </source>
</evidence>
<evidence type="ECO:0000256" key="2">
    <source>
        <dbReference type="ARBA" id="ARBA00005254"/>
    </source>
</evidence>
<dbReference type="GO" id="GO:0016853">
    <property type="term" value="F:isomerase activity"/>
    <property type="evidence" value="ECO:0007669"/>
    <property type="project" value="UniProtKB-KW"/>
</dbReference>
<dbReference type="PANTHER" id="PTHR43149:SF1">
    <property type="entry name" value="DELTA(3,5)-DELTA(2,4)-DIENOYL-COA ISOMERASE, MITOCHONDRIAL"/>
    <property type="match status" value="1"/>
</dbReference>
<gene>
    <name evidence="7" type="primary">caiD_1</name>
    <name evidence="7" type="ORF">OCA8868_00639</name>
</gene>
<dbReference type="Pfam" id="PF00378">
    <property type="entry name" value="ECH_1"/>
    <property type="match status" value="1"/>
</dbReference>
<dbReference type="GO" id="GO:0006635">
    <property type="term" value="P:fatty acid beta-oxidation"/>
    <property type="evidence" value="ECO:0007669"/>
    <property type="project" value="UniProtKB-UniPathway"/>
</dbReference>
<evidence type="ECO:0000256" key="6">
    <source>
        <dbReference type="RuleBase" id="RU003707"/>
    </source>
</evidence>
<evidence type="ECO:0000256" key="5">
    <source>
        <dbReference type="ARBA" id="ARBA00023235"/>
    </source>
</evidence>
<accession>A0A238JNQ5</accession>
<evidence type="ECO:0000256" key="3">
    <source>
        <dbReference type="ARBA" id="ARBA00022832"/>
    </source>
</evidence>
<evidence type="ECO:0000313" key="8">
    <source>
        <dbReference type="Proteomes" id="UP000203464"/>
    </source>
</evidence>
<dbReference type="AlphaFoldDB" id="A0A238JNQ5"/>
<protein>
    <submittedName>
        <fullName evidence="7">Carnitinyl-CoA dehydratase</fullName>
        <ecNumber evidence="7">4.2.1.-</ecNumber>
    </submittedName>
</protein>
<dbReference type="SUPFAM" id="SSF52096">
    <property type="entry name" value="ClpP/crotonase"/>
    <property type="match status" value="1"/>
</dbReference>
<evidence type="ECO:0000256" key="4">
    <source>
        <dbReference type="ARBA" id="ARBA00023098"/>
    </source>
</evidence>
<dbReference type="GO" id="GO:0016829">
    <property type="term" value="F:lyase activity"/>
    <property type="evidence" value="ECO:0007669"/>
    <property type="project" value="UniProtKB-KW"/>
</dbReference>
<organism evidence="7 8">
    <name type="scientific">Octadecabacter ascidiaceicola</name>
    <dbReference type="NCBI Taxonomy" id="1655543"/>
    <lineage>
        <taxon>Bacteria</taxon>
        <taxon>Pseudomonadati</taxon>
        <taxon>Pseudomonadota</taxon>
        <taxon>Alphaproteobacteria</taxon>
        <taxon>Rhodobacterales</taxon>
        <taxon>Roseobacteraceae</taxon>
        <taxon>Octadecabacter</taxon>
    </lineage>
</organism>
<reference evidence="8" key="1">
    <citation type="submission" date="2017-05" db="EMBL/GenBank/DDBJ databases">
        <authorList>
            <person name="Rodrigo-Torres L."/>
            <person name="Arahal R. D."/>
            <person name="Lucena T."/>
        </authorList>
    </citation>
    <scope>NUCLEOTIDE SEQUENCE [LARGE SCALE GENOMIC DNA]</scope>
    <source>
        <strain evidence="8">CECT 8868</strain>
    </source>
</reference>
<sequence>MSDLICVTGAEGPIAEVRINRPEKKNAVTLGMLAELVSAGEALKGQVWQQLGVPVIAAIEGVCFGAGLQIALGADFRIAAPDASLSIMEAKWGLIPDMGISLSLPKLMPVDRAKALIMTGRVLSGGEALGEGLVTRVEADPLAEARVFAEELCGKSPDAIRAGKALSDAIWGGVEAEGLKVEAELQAQLMGAPNQIETVMARMQKRAPKY</sequence>
<dbReference type="InterPro" id="IPR018376">
    <property type="entry name" value="Enoyl-CoA_hyd/isom_CS"/>
</dbReference>
<keyword evidence="3" id="KW-0276">Fatty acid metabolism</keyword>